<dbReference type="EMBL" id="LAZR01025930">
    <property type="protein sequence ID" value="KKL70327.1"/>
    <property type="molecule type" value="Genomic_DNA"/>
</dbReference>
<sequence length="183" mass="21396">MVNDCFIPDIPDISNEELGITSLFPTLVVDDVTRYYDAGDPIIMRTFYYKKNVMENLLYFVHKSRDYDKYKILGNVYAFIHFSDLIDELSKRMFHTSLGHYGRGDFFHCIQTSIFQIERILRALCEKKGILNLYTSDNRTVPKGLEYMIGELKKQNVLSNKILFFIGWLLSGLSEIIPENIRN</sequence>
<dbReference type="AlphaFoldDB" id="A0A0F9H4X4"/>
<evidence type="ECO:0000313" key="1">
    <source>
        <dbReference type="EMBL" id="KKL70327.1"/>
    </source>
</evidence>
<feature type="non-terminal residue" evidence="1">
    <location>
        <position position="183"/>
    </location>
</feature>
<accession>A0A0F9H4X4</accession>
<gene>
    <name evidence="1" type="ORF">LCGC14_2106010</name>
</gene>
<protein>
    <submittedName>
        <fullName evidence="1">Uncharacterized protein</fullName>
    </submittedName>
</protein>
<comment type="caution">
    <text evidence="1">The sequence shown here is derived from an EMBL/GenBank/DDBJ whole genome shotgun (WGS) entry which is preliminary data.</text>
</comment>
<name>A0A0F9H4X4_9ZZZZ</name>
<reference evidence="1" key="1">
    <citation type="journal article" date="2015" name="Nature">
        <title>Complex archaea that bridge the gap between prokaryotes and eukaryotes.</title>
        <authorList>
            <person name="Spang A."/>
            <person name="Saw J.H."/>
            <person name="Jorgensen S.L."/>
            <person name="Zaremba-Niedzwiedzka K."/>
            <person name="Martijn J."/>
            <person name="Lind A.E."/>
            <person name="van Eijk R."/>
            <person name="Schleper C."/>
            <person name="Guy L."/>
            <person name="Ettema T.J."/>
        </authorList>
    </citation>
    <scope>NUCLEOTIDE SEQUENCE</scope>
</reference>
<organism evidence="1">
    <name type="scientific">marine sediment metagenome</name>
    <dbReference type="NCBI Taxonomy" id="412755"/>
    <lineage>
        <taxon>unclassified sequences</taxon>
        <taxon>metagenomes</taxon>
        <taxon>ecological metagenomes</taxon>
    </lineage>
</organism>
<proteinExistence type="predicted"/>